<dbReference type="Pfam" id="PF13812">
    <property type="entry name" value="PPR_3"/>
    <property type="match status" value="1"/>
</dbReference>
<dbReference type="PANTHER" id="PTHR47933">
    <property type="entry name" value="PENTATRICOPEPTIDE REPEAT-CONTAINING PROTEIN 1, MITOCHONDRIAL"/>
    <property type="match status" value="1"/>
</dbReference>
<gene>
    <name evidence="3" type="ORF">CCMP2556_LOCUS41472</name>
</gene>
<dbReference type="Gene3D" id="3.30.2350.10">
    <property type="entry name" value="Pseudouridine synthase"/>
    <property type="match status" value="1"/>
</dbReference>
<dbReference type="SUPFAM" id="SSF55120">
    <property type="entry name" value="Pseudouridine synthase"/>
    <property type="match status" value="1"/>
</dbReference>
<dbReference type="InterPro" id="IPR020103">
    <property type="entry name" value="PsdUridine_synth_cat_dom_sf"/>
</dbReference>
<dbReference type="Gene3D" id="1.25.40.10">
    <property type="entry name" value="Tetratricopeptide repeat domain"/>
    <property type="match status" value="3"/>
</dbReference>
<feature type="domain" description="Pseudouridine synthase RsuA/RluA-like" evidence="2">
    <location>
        <begin position="811"/>
        <end position="976"/>
    </location>
</feature>
<evidence type="ECO:0000259" key="2">
    <source>
        <dbReference type="Pfam" id="PF00849"/>
    </source>
</evidence>
<dbReference type="Pfam" id="PF00849">
    <property type="entry name" value="PseudoU_synth_2"/>
    <property type="match status" value="1"/>
</dbReference>
<dbReference type="PANTHER" id="PTHR47933:SF11">
    <property type="entry name" value="PENTATRICOPEPTIDE REPEAT-CONTAINING PROTEIN 2"/>
    <property type="match status" value="1"/>
</dbReference>
<accession>A0ABP0QD92</accession>
<dbReference type="InterPro" id="IPR011990">
    <property type="entry name" value="TPR-like_helical_dom_sf"/>
</dbReference>
<dbReference type="EMBL" id="CAXAMN010024306">
    <property type="protein sequence ID" value="CAK9085420.1"/>
    <property type="molecule type" value="Genomic_DNA"/>
</dbReference>
<proteinExistence type="predicted"/>
<evidence type="ECO:0000313" key="4">
    <source>
        <dbReference type="Proteomes" id="UP001642484"/>
    </source>
</evidence>
<organism evidence="3 4">
    <name type="scientific">Durusdinium trenchii</name>
    <dbReference type="NCBI Taxonomy" id="1381693"/>
    <lineage>
        <taxon>Eukaryota</taxon>
        <taxon>Sar</taxon>
        <taxon>Alveolata</taxon>
        <taxon>Dinophyceae</taxon>
        <taxon>Suessiales</taxon>
        <taxon>Symbiodiniaceae</taxon>
        <taxon>Durusdinium</taxon>
    </lineage>
</organism>
<comment type="caution">
    <text evidence="3">The sequence shown here is derived from an EMBL/GenBank/DDBJ whole genome shotgun (WGS) entry which is preliminary data.</text>
</comment>
<reference evidence="3 4" key="1">
    <citation type="submission" date="2024-02" db="EMBL/GenBank/DDBJ databases">
        <authorList>
            <person name="Chen Y."/>
            <person name="Shah S."/>
            <person name="Dougan E. K."/>
            <person name="Thang M."/>
            <person name="Chan C."/>
        </authorList>
    </citation>
    <scope>NUCLEOTIDE SEQUENCE [LARGE SCALE GENOMIC DNA]</scope>
</reference>
<name>A0ABP0QD92_9DINO</name>
<dbReference type="InterPro" id="IPR006145">
    <property type="entry name" value="PsdUridine_synth_RsuA/RluA"/>
</dbReference>
<evidence type="ECO:0000313" key="3">
    <source>
        <dbReference type="EMBL" id="CAK9085420.1"/>
    </source>
</evidence>
<keyword evidence="1" id="KW-0677">Repeat</keyword>
<dbReference type="Pfam" id="PF01535">
    <property type="entry name" value="PPR"/>
    <property type="match status" value="1"/>
</dbReference>
<protein>
    <recommendedName>
        <fullName evidence="2">Pseudouridine synthase RsuA/RluA-like domain-containing protein</fullName>
    </recommendedName>
</protein>
<dbReference type="Proteomes" id="UP001642484">
    <property type="component" value="Unassembled WGS sequence"/>
</dbReference>
<dbReference type="InterPro" id="IPR006224">
    <property type="entry name" value="PsdUridine_synth_RluA-like_CS"/>
</dbReference>
<dbReference type="PROSITE" id="PS01129">
    <property type="entry name" value="PSI_RLU"/>
    <property type="match status" value="1"/>
</dbReference>
<keyword evidence="4" id="KW-1185">Reference proteome</keyword>
<sequence>MSVFVQLPTPQGSHKHKFDRANSSRLERDAWRMTSTIKSRAIGSFNESIALLKSMKLNMVESDIYHCNNILSSMIRSCKLSDWHQSLQLLSSFACDSCADTVSYNSAMRCLPWRTSLALFTALKKSAGCTFSDAGNVVISYNSFISSFKESQDGWQQSQHVLMEMQWNQVKMDHFTFMAASKKRSLGGPASWQKSFELTLDLLAWNSVLGARRSESTWQTPLHLLQLMFSLGLLPDIVSYHSCLQQDMWQLTLSLMKSADRMSLDIITMNSAMSSLGSGEWFLAHTLLESTKHRRLLPNALSLNTFLHCMSKGKRWQTAMKLFHDGLGLRRDSFSLTSVITGIGWQKGLALLQEVALCQQMNLEAAIPSNAALNACAQASEWQKALRLLDHVSSICLTRLGRADDSDAHAQALVSFGTAINTCGKNLRWQHALWLLFAQMPLMRVERDLVCCTAAVSACEKGSQWKHALSLLAEMPPSRIYPSPVTLNAVISACGKASQWAEALFVLKLSGSDADVVSYNAAASACERASLWQTALDLYGEMAAPDAISFNAVVTACENEKKWEQVLALLADDSTASGARLFALFDAEFSEEDLSKLDTLELVQMAWRLAKMGQLGMFKLSPVVLMRAWRRVALVAFAGGCSLSEIATCLWSMAALGVQDDEFFVNAILELQKRLADTEHKLLNCRALGNLLWALAVAGCRAERMPVDKQQLVYGTLQDEVLQRAETATESPGVLRETLLEMLWASTFGKQLSTFTLERVKDLVMQITSSIGRRKDKDVDWNLWERSTSFFGPEADTQSLPRCVQIMEDRLVVHKPAGWQVDDSRDLNSEELSRLTLSCFLKIVLPRSQQLLLDDIQHRRGFLHRLDVPTSGLILVATKHTAYFDLQLQLASGKIKRDYVVLCHGLSRRRTIEAPVHWLEDGPDWFSGSRVLSYGKPACSFLATVATACRPASVFSLMGVNILTGRSHQIRLHTSHIGHPVVTDGRYSAAATFQDDLSWCPRNFLHRYSLTFYRDGSWTTEEEVVQQLPADLRRVLDLIPGRLRSCIGTSEAHGSLGDHEAKAGGASSLPYVVFVYYP</sequence>
<evidence type="ECO:0000256" key="1">
    <source>
        <dbReference type="ARBA" id="ARBA00022737"/>
    </source>
</evidence>
<dbReference type="CDD" id="cd02869">
    <property type="entry name" value="PseudoU_synth_RluA_like"/>
    <property type="match status" value="1"/>
</dbReference>
<dbReference type="InterPro" id="IPR002885">
    <property type="entry name" value="PPR_rpt"/>
</dbReference>
<dbReference type="InterPro" id="IPR051240">
    <property type="entry name" value="Mito_RNA-Proc/Resp"/>
</dbReference>